<evidence type="ECO:0000256" key="1">
    <source>
        <dbReference type="SAM" id="MobiDB-lite"/>
    </source>
</evidence>
<protein>
    <submittedName>
        <fullName evidence="2">Uncharacterized protein</fullName>
    </submittedName>
</protein>
<dbReference type="AlphaFoldDB" id="A0A2U9CTD8"/>
<name>A0A2U9CTD8_SCOMX</name>
<feature type="region of interest" description="Disordered" evidence="1">
    <location>
        <begin position="33"/>
        <end position="69"/>
    </location>
</feature>
<dbReference type="EMBL" id="CP026262">
    <property type="protein sequence ID" value="AWP19925.1"/>
    <property type="molecule type" value="Genomic_DNA"/>
</dbReference>
<keyword evidence="3" id="KW-1185">Reference proteome</keyword>
<dbReference type="Proteomes" id="UP000246464">
    <property type="component" value="Chromosome 20"/>
</dbReference>
<feature type="compositionally biased region" description="Basic and acidic residues" evidence="1">
    <location>
        <begin position="47"/>
        <end position="69"/>
    </location>
</feature>
<reference evidence="2 3" key="1">
    <citation type="submission" date="2017-12" db="EMBL/GenBank/DDBJ databases">
        <title>Integrating genomic resources of turbot (Scophthalmus maximus) in depth evaluation of genetic and physical mapping variation across individuals.</title>
        <authorList>
            <person name="Martinez P."/>
        </authorList>
    </citation>
    <scope>NUCLEOTIDE SEQUENCE [LARGE SCALE GENOMIC DNA]</scope>
</reference>
<evidence type="ECO:0000313" key="2">
    <source>
        <dbReference type="EMBL" id="AWP19925.1"/>
    </source>
</evidence>
<organism evidence="2 3">
    <name type="scientific">Scophthalmus maximus</name>
    <name type="common">Turbot</name>
    <name type="synonym">Psetta maxima</name>
    <dbReference type="NCBI Taxonomy" id="52904"/>
    <lineage>
        <taxon>Eukaryota</taxon>
        <taxon>Metazoa</taxon>
        <taxon>Chordata</taxon>
        <taxon>Craniata</taxon>
        <taxon>Vertebrata</taxon>
        <taxon>Euteleostomi</taxon>
        <taxon>Actinopterygii</taxon>
        <taxon>Neopterygii</taxon>
        <taxon>Teleostei</taxon>
        <taxon>Neoteleostei</taxon>
        <taxon>Acanthomorphata</taxon>
        <taxon>Carangaria</taxon>
        <taxon>Pleuronectiformes</taxon>
        <taxon>Pleuronectoidei</taxon>
        <taxon>Scophthalmidae</taxon>
        <taxon>Scophthalmus</taxon>
    </lineage>
</organism>
<evidence type="ECO:0000313" key="3">
    <source>
        <dbReference type="Proteomes" id="UP000246464"/>
    </source>
</evidence>
<gene>
    <name evidence="2" type="ORF">SMAX5B_008121</name>
</gene>
<sequence>MEVRIELKDIQEDTGGTTTDVMLNSRVVVRSSHSNNKLGLNGAGMERGGRERTRLQQRERGDGEKVMGM</sequence>
<proteinExistence type="predicted"/>
<accession>A0A2U9CTD8</accession>